<feature type="region of interest" description="Disordered" evidence="1">
    <location>
        <begin position="68"/>
        <end position="89"/>
    </location>
</feature>
<evidence type="ECO:0000256" key="1">
    <source>
        <dbReference type="SAM" id="MobiDB-lite"/>
    </source>
</evidence>
<accession>A0A849KCM3</accession>
<dbReference type="AlphaFoldDB" id="A0A849KCM3"/>
<reference evidence="2 3" key="1">
    <citation type="submission" date="2020-05" db="EMBL/GenBank/DDBJ databases">
        <authorList>
            <person name="Khan S.A."/>
            <person name="Jeon C.O."/>
            <person name="Chun B.H."/>
        </authorList>
    </citation>
    <scope>NUCLEOTIDE SEQUENCE [LARGE SCALE GENOMIC DNA]</scope>
    <source>
        <strain evidence="2 3">B156</strain>
    </source>
</reference>
<evidence type="ECO:0008006" key="4">
    <source>
        <dbReference type="Google" id="ProtNLM"/>
    </source>
</evidence>
<comment type="caution">
    <text evidence="2">The sequence shown here is derived from an EMBL/GenBank/DDBJ whole genome shotgun (WGS) entry which is preliminary data.</text>
</comment>
<dbReference type="EMBL" id="JABFCS010000001">
    <property type="protein sequence ID" value="NNU43917.1"/>
    <property type="molecule type" value="Genomic_DNA"/>
</dbReference>
<proteinExistence type="predicted"/>
<protein>
    <recommendedName>
        <fullName evidence="4">TonB-dependent receptor</fullName>
    </recommendedName>
</protein>
<keyword evidence="3" id="KW-1185">Reference proteome</keyword>
<sequence length="104" mass="11186">MLGLTWQSGSDGRTVYARASYNDSVEFRSRDRFQLFNAQLSGNLEIDNRRSLTGDLTFQHTRQSTGLVLDGVAGGPRPPPARAARSATSTSACSACRACDSFPG</sequence>
<dbReference type="Proteomes" id="UP000552954">
    <property type="component" value="Unassembled WGS sequence"/>
</dbReference>
<evidence type="ECO:0000313" key="2">
    <source>
        <dbReference type="EMBL" id="NNU43917.1"/>
    </source>
</evidence>
<name>A0A849KCM3_9BURK</name>
<gene>
    <name evidence="2" type="ORF">HK415_13310</name>
</gene>
<organism evidence="2 3">
    <name type="scientific">Ramlibacter montanisoli</name>
    <dbReference type="NCBI Taxonomy" id="2732512"/>
    <lineage>
        <taxon>Bacteria</taxon>
        <taxon>Pseudomonadati</taxon>
        <taxon>Pseudomonadota</taxon>
        <taxon>Betaproteobacteria</taxon>
        <taxon>Burkholderiales</taxon>
        <taxon>Comamonadaceae</taxon>
        <taxon>Ramlibacter</taxon>
    </lineage>
</organism>
<dbReference type="RefSeq" id="WP_171559980.1">
    <property type="nucleotide sequence ID" value="NZ_JABFCS010000001.1"/>
</dbReference>
<reference evidence="2 3" key="2">
    <citation type="submission" date="2020-06" db="EMBL/GenBank/DDBJ databases">
        <title>Ramlibacter rhizophilus sp. nov., isolated from rhizosphere soil of national flower Mugunghwa from South Korea.</title>
        <authorList>
            <person name="Zheng-Fei Y."/>
            <person name="Huan T."/>
        </authorList>
    </citation>
    <scope>NUCLEOTIDE SEQUENCE [LARGE SCALE GENOMIC DNA]</scope>
    <source>
        <strain evidence="2 3">B156</strain>
    </source>
</reference>
<evidence type="ECO:0000313" key="3">
    <source>
        <dbReference type="Proteomes" id="UP000552954"/>
    </source>
</evidence>